<evidence type="ECO:0000256" key="7">
    <source>
        <dbReference type="ARBA" id="ARBA00022688"/>
    </source>
</evidence>
<dbReference type="FunFam" id="1.10.357.140:FF:000008">
    <property type="entry name" value="4-hydroxybenzoate octaprenyltransferase"/>
    <property type="match status" value="1"/>
</dbReference>
<comment type="cofactor">
    <cofactor evidence="1 11">
        <name>Mg(2+)</name>
        <dbReference type="ChEBI" id="CHEBI:18420"/>
    </cofactor>
</comment>
<dbReference type="PANTHER" id="PTHR11048:SF28">
    <property type="entry name" value="4-HYDROXYBENZOATE POLYPRENYLTRANSFERASE, MITOCHONDRIAL"/>
    <property type="match status" value="1"/>
</dbReference>
<protein>
    <recommendedName>
        <fullName evidence="11">4-hydroxybenzoate octaprenyltransferase</fullName>
        <ecNumber evidence="11">2.5.1.39</ecNumber>
    </recommendedName>
    <alternativeName>
        <fullName evidence="11">4-HB polyprenyltransferase</fullName>
    </alternativeName>
</protein>
<dbReference type="PROSITE" id="PS00943">
    <property type="entry name" value="UBIA"/>
    <property type="match status" value="1"/>
</dbReference>
<dbReference type="InterPro" id="IPR006370">
    <property type="entry name" value="HB_polyprenyltransferase-like"/>
</dbReference>
<evidence type="ECO:0000256" key="4">
    <source>
        <dbReference type="ARBA" id="ARBA00022475"/>
    </source>
</evidence>
<comment type="function">
    <text evidence="11">Catalyzes the prenylation of para-hydroxybenzoate (PHB) with an all-trans polyprenyl group. Mediates the second step in the final reaction sequence of ubiquinone-8 (UQ-8) biosynthesis, which is the condensation of the polyisoprenoid side chain with PHB, generating the first membrane-bound Q intermediate 3-octaprenyl-4-hydroxybenzoate.</text>
</comment>
<keyword evidence="8 11" id="KW-0812">Transmembrane</keyword>
<organism evidence="12 13">
    <name type="scientific">Brevundimonas aurantiaca</name>
    <dbReference type="NCBI Taxonomy" id="74316"/>
    <lineage>
        <taxon>Bacteria</taxon>
        <taxon>Pseudomonadati</taxon>
        <taxon>Pseudomonadota</taxon>
        <taxon>Alphaproteobacteria</taxon>
        <taxon>Caulobacterales</taxon>
        <taxon>Caulobacteraceae</taxon>
        <taxon>Brevundimonas</taxon>
    </lineage>
</organism>
<keyword evidence="10 11" id="KW-0472">Membrane</keyword>
<keyword evidence="9 11" id="KW-1133">Transmembrane helix</keyword>
<evidence type="ECO:0000256" key="8">
    <source>
        <dbReference type="ARBA" id="ARBA00022692"/>
    </source>
</evidence>
<dbReference type="EMBL" id="JACHOQ010000001">
    <property type="protein sequence ID" value="MBB5738893.1"/>
    <property type="molecule type" value="Genomic_DNA"/>
</dbReference>
<keyword evidence="13" id="KW-1185">Reference proteome</keyword>
<evidence type="ECO:0000256" key="11">
    <source>
        <dbReference type="HAMAP-Rule" id="MF_01635"/>
    </source>
</evidence>
<evidence type="ECO:0000256" key="3">
    <source>
        <dbReference type="ARBA" id="ARBA00005985"/>
    </source>
</evidence>
<evidence type="ECO:0000256" key="2">
    <source>
        <dbReference type="ARBA" id="ARBA00004141"/>
    </source>
</evidence>
<dbReference type="GO" id="GO:0008412">
    <property type="term" value="F:4-hydroxybenzoate polyprenyltransferase activity"/>
    <property type="evidence" value="ECO:0007669"/>
    <property type="project" value="UniProtKB-UniRule"/>
</dbReference>
<comment type="catalytic activity">
    <reaction evidence="11">
        <text>all-trans-octaprenyl diphosphate + 4-hydroxybenzoate = 4-hydroxy-3-(all-trans-octaprenyl)benzoate + diphosphate</text>
        <dbReference type="Rhea" id="RHEA:27782"/>
        <dbReference type="ChEBI" id="CHEBI:1617"/>
        <dbReference type="ChEBI" id="CHEBI:17879"/>
        <dbReference type="ChEBI" id="CHEBI:33019"/>
        <dbReference type="ChEBI" id="CHEBI:57711"/>
        <dbReference type="EC" id="2.5.1.39"/>
    </reaction>
</comment>
<evidence type="ECO:0000256" key="9">
    <source>
        <dbReference type="ARBA" id="ARBA00022989"/>
    </source>
</evidence>
<gene>
    <name evidence="11" type="primary">ubiA</name>
    <name evidence="12" type="ORF">GGQ93_000584</name>
</gene>
<comment type="pathway">
    <text evidence="11">Cofactor biosynthesis; ubiquinone biosynthesis.</text>
</comment>
<keyword evidence="7 11" id="KW-0831">Ubiquinone biosynthesis</keyword>
<keyword evidence="11" id="KW-0460">Magnesium</keyword>
<proteinExistence type="inferred from homology"/>
<dbReference type="HAMAP" id="MF_01635">
    <property type="entry name" value="UbiA"/>
    <property type="match status" value="1"/>
</dbReference>
<feature type="transmembrane region" description="Helical" evidence="11">
    <location>
        <begin position="211"/>
        <end position="234"/>
    </location>
</feature>
<keyword evidence="4 11" id="KW-1003">Cell membrane</keyword>
<evidence type="ECO:0000256" key="6">
    <source>
        <dbReference type="ARBA" id="ARBA00022679"/>
    </source>
</evidence>
<dbReference type="GO" id="GO:0006744">
    <property type="term" value="P:ubiquinone biosynthetic process"/>
    <property type="evidence" value="ECO:0007669"/>
    <property type="project" value="UniProtKB-UniRule"/>
</dbReference>
<dbReference type="InterPro" id="IPR044878">
    <property type="entry name" value="UbiA_sf"/>
</dbReference>
<evidence type="ECO:0000256" key="10">
    <source>
        <dbReference type="ARBA" id="ARBA00023136"/>
    </source>
</evidence>
<dbReference type="GO" id="GO:0005886">
    <property type="term" value="C:plasma membrane"/>
    <property type="evidence" value="ECO:0007669"/>
    <property type="project" value="UniProtKB-SubCell"/>
</dbReference>
<dbReference type="CDD" id="cd13959">
    <property type="entry name" value="PT_UbiA_COQ2"/>
    <property type="match status" value="1"/>
</dbReference>
<feature type="transmembrane region" description="Helical" evidence="11">
    <location>
        <begin position="165"/>
        <end position="191"/>
    </location>
</feature>
<evidence type="ECO:0000313" key="13">
    <source>
        <dbReference type="Proteomes" id="UP000527324"/>
    </source>
</evidence>
<feature type="transmembrane region" description="Helical" evidence="11">
    <location>
        <begin position="328"/>
        <end position="346"/>
    </location>
</feature>
<dbReference type="AlphaFoldDB" id="A0A7W9C4E2"/>
<feature type="transmembrane region" description="Helical" evidence="11">
    <location>
        <begin position="35"/>
        <end position="53"/>
    </location>
</feature>
<dbReference type="InterPro" id="IPR039653">
    <property type="entry name" value="Prenyltransferase"/>
</dbReference>
<dbReference type="EC" id="2.5.1.39" evidence="11"/>
<dbReference type="FunFam" id="1.20.120.1780:FF:000001">
    <property type="entry name" value="4-hydroxybenzoate octaprenyltransferase"/>
    <property type="match status" value="1"/>
</dbReference>
<feature type="transmembrane region" description="Helical" evidence="11">
    <location>
        <begin position="135"/>
        <end position="153"/>
    </location>
</feature>
<reference evidence="12 13" key="1">
    <citation type="submission" date="2020-08" db="EMBL/GenBank/DDBJ databases">
        <title>Genomic Encyclopedia of Type Strains, Phase IV (KMG-IV): sequencing the most valuable type-strain genomes for metagenomic binning, comparative biology and taxonomic classification.</title>
        <authorList>
            <person name="Goeker M."/>
        </authorList>
    </citation>
    <scope>NUCLEOTIDE SEQUENCE [LARGE SCALE GENOMIC DNA]</scope>
    <source>
        <strain evidence="12 13">DSM 4731</strain>
    </source>
</reference>
<name>A0A7W9C4E2_9CAUL</name>
<accession>A0A7W9C4E2</accession>
<keyword evidence="6 11" id="KW-0808">Transferase</keyword>
<comment type="similarity">
    <text evidence="3 11">Belongs to the UbiA prenyltransferase family.</text>
</comment>
<dbReference type="Pfam" id="PF01040">
    <property type="entry name" value="UbiA"/>
    <property type="match status" value="1"/>
</dbReference>
<keyword evidence="5 11" id="KW-0997">Cell inner membrane</keyword>
<dbReference type="InterPro" id="IPR000537">
    <property type="entry name" value="UbiA_prenyltransferase"/>
</dbReference>
<feature type="transmembrane region" description="Helical" evidence="11">
    <location>
        <begin position="109"/>
        <end position="129"/>
    </location>
</feature>
<comment type="subcellular location">
    <subcellularLocation>
        <location evidence="11">Cell inner membrane</location>
        <topology evidence="11">Multi-pass membrane protein</topology>
    </subcellularLocation>
    <subcellularLocation>
        <location evidence="2">Membrane</location>
        <topology evidence="2">Multi-pass membrane protein</topology>
    </subcellularLocation>
</comment>
<dbReference type="PANTHER" id="PTHR11048">
    <property type="entry name" value="PRENYLTRANSFERASES"/>
    <property type="match status" value="1"/>
</dbReference>
<evidence type="ECO:0000256" key="5">
    <source>
        <dbReference type="ARBA" id="ARBA00022519"/>
    </source>
</evidence>
<dbReference type="InterPro" id="IPR030470">
    <property type="entry name" value="UbiA_prenylTrfase_CS"/>
</dbReference>
<feature type="transmembrane region" description="Helical" evidence="11">
    <location>
        <begin position="65"/>
        <end position="88"/>
    </location>
</feature>
<evidence type="ECO:0000256" key="1">
    <source>
        <dbReference type="ARBA" id="ARBA00001946"/>
    </source>
</evidence>
<dbReference type="Gene3D" id="1.10.357.140">
    <property type="entry name" value="UbiA prenyltransferase"/>
    <property type="match status" value="1"/>
</dbReference>
<comment type="caution">
    <text evidence="12">The sequence shown here is derived from an EMBL/GenBank/DDBJ whole genome shotgun (WGS) entry which is preliminary data.</text>
</comment>
<dbReference type="Proteomes" id="UP000527324">
    <property type="component" value="Unassembled WGS sequence"/>
</dbReference>
<dbReference type="Gene3D" id="1.20.120.1780">
    <property type="entry name" value="UbiA prenyltransferase"/>
    <property type="match status" value="1"/>
</dbReference>
<sequence>MTSAPLPDAGANWVDRHAPERLKPWLKLGRFDRPIGIWLLLLPGWQGIALALAQYRQAPGLYDLWLFVGFGVGACLMRAAGCAFNDIVDRDFDARVARTALRPIPAGLISVKQAWAFVIGCSLISLLILLTLPKVAILLGVGSLALVAAYPFMKRITWWPQAWLGLTFNCGALMGFASALPLAAAALLLPADIAGEFRPFLWSPPSDNGHAVALVWQAYVPAVLLYLGGVFWTLGYDTVYALQDIEDDAMVGVKSSARRLASAVRPGVAVFYGISLVLAALAGLSAGLGPLFWIGLALYAAHLARQVVRLDRTDGALALTLFKSNREAGFILLAALALGSLGQNLIGL</sequence>
<feature type="transmembrane region" description="Helical" evidence="11">
    <location>
        <begin position="263"/>
        <end position="284"/>
    </location>
</feature>
<evidence type="ECO:0000313" key="12">
    <source>
        <dbReference type="EMBL" id="MBB5738893.1"/>
    </source>
</evidence>
<dbReference type="RefSeq" id="WP_183215062.1">
    <property type="nucleotide sequence ID" value="NZ_CAJFZW010000032.1"/>
</dbReference>
<dbReference type="UniPathway" id="UPA00232"/>